<evidence type="ECO:0000313" key="3">
    <source>
        <dbReference type="EMBL" id="MFD1781289.1"/>
    </source>
</evidence>
<dbReference type="Proteomes" id="UP001597227">
    <property type="component" value="Unassembled WGS sequence"/>
</dbReference>
<comment type="subcellular location">
    <subcellularLocation>
        <location evidence="1">Cytoplasm</location>
    </subcellularLocation>
</comment>
<feature type="domain" description="PhoU" evidence="2">
    <location>
        <begin position="18"/>
        <end position="105"/>
    </location>
</feature>
<comment type="caution">
    <text evidence="3">The sequence shown here is derived from an EMBL/GenBank/DDBJ whole genome shotgun (WGS) entry which is preliminary data.</text>
</comment>
<dbReference type="Gene3D" id="1.20.58.220">
    <property type="entry name" value="Phosphate transport system protein phou homolog 2, domain 2"/>
    <property type="match status" value="1"/>
</dbReference>
<keyword evidence="1" id="KW-0813">Transport</keyword>
<dbReference type="PIRSF" id="PIRSF003107">
    <property type="entry name" value="PhoU"/>
    <property type="match status" value="1"/>
</dbReference>
<proteinExistence type="inferred from homology"/>
<dbReference type="InterPro" id="IPR028366">
    <property type="entry name" value="PhoU"/>
</dbReference>
<evidence type="ECO:0000313" key="4">
    <source>
        <dbReference type="Proteomes" id="UP001597227"/>
    </source>
</evidence>
<dbReference type="PANTHER" id="PTHR42930">
    <property type="entry name" value="PHOSPHATE-SPECIFIC TRANSPORT SYSTEM ACCESSORY PROTEIN PHOU"/>
    <property type="match status" value="1"/>
</dbReference>
<reference evidence="4" key="1">
    <citation type="journal article" date="2019" name="Int. J. Syst. Evol. Microbiol.">
        <title>The Global Catalogue of Microorganisms (GCM) 10K type strain sequencing project: providing services to taxonomists for standard genome sequencing and annotation.</title>
        <authorList>
            <consortium name="The Broad Institute Genomics Platform"/>
            <consortium name="The Broad Institute Genome Sequencing Center for Infectious Disease"/>
            <person name="Wu L."/>
            <person name="Ma J."/>
        </authorList>
    </citation>
    <scope>NUCLEOTIDE SEQUENCE [LARGE SCALE GENOMIC DNA]</scope>
    <source>
        <strain evidence="4">CCUG 15531</strain>
    </source>
</reference>
<comment type="subunit">
    <text evidence="1">Homodimer.</text>
</comment>
<gene>
    <name evidence="3" type="primary">phoU</name>
    <name evidence="3" type="ORF">ACFSFW_21765</name>
</gene>
<dbReference type="EMBL" id="JBHUEK010000031">
    <property type="protein sequence ID" value="MFD1781289.1"/>
    <property type="molecule type" value="Genomic_DNA"/>
</dbReference>
<protein>
    <recommendedName>
        <fullName evidence="1">Phosphate-specific transport system accessory protein PhoU</fullName>
    </recommendedName>
</protein>
<dbReference type="PANTHER" id="PTHR42930:SF3">
    <property type="entry name" value="PHOSPHATE-SPECIFIC TRANSPORT SYSTEM ACCESSORY PROTEIN PHOU"/>
    <property type="match status" value="1"/>
</dbReference>
<name>A0ABW4MTI1_9BACI</name>
<comment type="function">
    <text evidence="1">Plays a role in the regulation of phosphate uptake.</text>
</comment>
<dbReference type="RefSeq" id="WP_388041313.1">
    <property type="nucleotide sequence ID" value="NZ_JBHUEK010000031.1"/>
</dbReference>
<organism evidence="3 4">
    <name type="scientific">Fredinandcohnia salidurans</name>
    <dbReference type="NCBI Taxonomy" id="2595041"/>
    <lineage>
        <taxon>Bacteria</taxon>
        <taxon>Bacillati</taxon>
        <taxon>Bacillota</taxon>
        <taxon>Bacilli</taxon>
        <taxon>Bacillales</taxon>
        <taxon>Bacillaceae</taxon>
        <taxon>Fredinandcohnia</taxon>
    </lineage>
</organism>
<comment type="similarity">
    <text evidence="1">Belongs to the PhoU family.</text>
</comment>
<evidence type="ECO:0000259" key="2">
    <source>
        <dbReference type="Pfam" id="PF01895"/>
    </source>
</evidence>
<keyword evidence="4" id="KW-1185">Reference proteome</keyword>
<dbReference type="InterPro" id="IPR026022">
    <property type="entry name" value="PhoU_dom"/>
</dbReference>
<dbReference type="Pfam" id="PF01895">
    <property type="entry name" value="PhoU"/>
    <property type="match status" value="2"/>
</dbReference>
<dbReference type="NCBIfam" id="TIGR02135">
    <property type="entry name" value="phoU_full"/>
    <property type="match status" value="1"/>
</dbReference>
<evidence type="ECO:0000256" key="1">
    <source>
        <dbReference type="PIRNR" id="PIRNR003107"/>
    </source>
</evidence>
<dbReference type="InterPro" id="IPR038078">
    <property type="entry name" value="PhoU-like_sf"/>
</dbReference>
<feature type="domain" description="PhoU" evidence="2">
    <location>
        <begin position="121"/>
        <end position="205"/>
    </location>
</feature>
<dbReference type="SUPFAM" id="SSF109755">
    <property type="entry name" value="PhoU-like"/>
    <property type="match status" value="1"/>
</dbReference>
<keyword evidence="1" id="KW-0963">Cytoplasm</keyword>
<sequence>MAIRTTFDKDLDHLKELLVEMVNLSKTAVEKSVQSLAHQDIKLAEQIIQDDQKINDLEEQIDSIIIQLIAQQQPVASDLRAIIAGLKISSDIERIGDLAVNIAKSTIHIGDGPLIKPIVDIPKMAEKALDMLNNVIKAYIEKDINLAIQTAKADDEVDELYGKIIKELLELMPSNPNSINQITQLAFISRHIERVADHTTNMAEHIIYMVKAKKVDLNA</sequence>
<keyword evidence="1" id="KW-0592">Phosphate transport</keyword>
<accession>A0ABW4MTI1</accession>